<dbReference type="GO" id="GO:0004803">
    <property type="term" value="F:transposase activity"/>
    <property type="evidence" value="ECO:0007669"/>
    <property type="project" value="InterPro"/>
</dbReference>
<protein>
    <submittedName>
        <fullName evidence="4">Transposase IS116/IS110/IS902 family protein</fullName>
    </submittedName>
</protein>
<dbReference type="GO" id="GO:0003677">
    <property type="term" value="F:DNA binding"/>
    <property type="evidence" value="ECO:0007669"/>
    <property type="project" value="InterPro"/>
</dbReference>
<dbReference type="PANTHER" id="PTHR33055">
    <property type="entry name" value="TRANSPOSASE FOR INSERTION SEQUENCE ELEMENT IS1111A"/>
    <property type="match status" value="1"/>
</dbReference>
<dbReference type="GO" id="GO:0006313">
    <property type="term" value="P:DNA transposition"/>
    <property type="evidence" value="ECO:0007669"/>
    <property type="project" value="InterPro"/>
</dbReference>
<organism evidence="4 5">
    <name type="scientific">Pontibacter ummariensis</name>
    <dbReference type="NCBI Taxonomy" id="1610492"/>
    <lineage>
        <taxon>Bacteria</taxon>
        <taxon>Pseudomonadati</taxon>
        <taxon>Bacteroidota</taxon>
        <taxon>Cytophagia</taxon>
        <taxon>Cytophagales</taxon>
        <taxon>Hymenobacteraceae</taxon>
        <taxon>Pontibacter</taxon>
    </lineage>
</organism>
<dbReference type="EMBL" id="FZOQ01000036">
    <property type="protein sequence ID" value="SNT25822.1"/>
    <property type="molecule type" value="Genomic_DNA"/>
</dbReference>
<gene>
    <name evidence="4" type="ORF">SAMN06296052_13626</name>
</gene>
<name>A0A239L741_9BACT</name>
<sequence>MDTQVGSPLVELVVNMEATGVYYEALAWIRHQQGRKVNVVLANLAKKYFQSLGYKSKNDRLDAKALAHMGAERSLEPWQPLSKQLYLLRKLTREHEQIQRVHCETANRLHAETFSMHTGKSTVKRLQKTLQLYDKQLQAVRQEIKATVEKDALLREKISKVTTIKGVGLLTAATIIAETNGFALFTSQKQLVSYVGYEVVENQSATESAKPGSPSRATATSGRYCTCRHCMRCAGTCRCAGRCWSGSGARERKRCWPMWPCRKSC</sequence>
<evidence type="ECO:0000259" key="2">
    <source>
        <dbReference type="Pfam" id="PF01548"/>
    </source>
</evidence>
<evidence type="ECO:0000256" key="1">
    <source>
        <dbReference type="SAM" id="Coils"/>
    </source>
</evidence>
<accession>A0A239L741</accession>
<evidence type="ECO:0000259" key="3">
    <source>
        <dbReference type="Pfam" id="PF02371"/>
    </source>
</evidence>
<proteinExistence type="predicted"/>
<dbReference type="Proteomes" id="UP000198432">
    <property type="component" value="Unassembled WGS sequence"/>
</dbReference>
<feature type="domain" description="Transposase IS110-like N-terminal" evidence="2">
    <location>
        <begin position="11"/>
        <end position="111"/>
    </location>
</feature>
<feature type="domain" description="Transposase IS116/IS110/IS902 C-terminal" evidence="3">
    <location>
        <begin position="160"/>
        <end position="216"/>
    </location>
</feature>
<dbReference type="Pfam" id="PF02371">
    <property type="entry name" value="Transposase_20"/>
    <property type="match status" value="1"/>
</dbReference>
<dbReference type="AlphaFoldDB" id="A0A239L741"/>
<evidence type="ECO:0000313" key="5">
    <source>
        <dbReference type="Proteomes" id="UP000198432"/>
    </source>
</evidence>
<keyword evidence="5" id="KW-1185">Reference proteome</keyword>
<feature type="coiled-coil region" evidence="1">
    <location>
        <begin position="123"/>
        <end position="150"/>
    </location>
</feature>
<dbReference type="InterPro" id="IPR002525">
    <property type="entry name" value="Transp_IS110-like_N"/>
</dbReference>
<keyword evidence="1" id="KW-0175">Coiled coil</keyword>
<dbReference type="Pfam" id="PF01548">
    <property type="entry name" value="DEDD_Tnp_IS110"/>
    <property type="match status" value="1"/>
</dbReference>
<dbReference type="InterPro" id="IPR047650">
    <property type="entry name" value="Transpos_IS110"/>
</dbReference>
<dbReference type="OrthoDB" id="964423at2"/>
<dbReference type="PANTHER" id="PTHR33055:SF3">
    <property type="entry name" value="PUTATIVE TRANSPOSASE FOR IS117-RELATED"/>
    <property type="match status" value="1"/>
</dbReference>
<evidence type="ECO:0000313" key="4">
    <source>
        <dbReference type="EMBL" id="SNT25822.1"/>
    </source>
</evidence>
<reference evidence="5" key="1">
    <citation type="submission" date="2017-06" db="EMBL/GenBank/DDBJ databases">
        <authorList>
            <person name="Varghese N."/>
            <person name="Submissions S."/>
        </authorList>
    </citation>
    <scope>NUCLEOTIDE SEQUENCE [LARGE SCALE GENOMIC DNA]</scope>
    <source>
        <strain evidence="5">NKM1</strain>
    </source>
</reference>
<dbReference type="InterPro" id="IPR003346">
    <property type="entry name" value="Transposase_20"/>
</dbReference>